<dbReference type="EMBL" id="AP022590">
    <property type="protein sequence ID" value="BBY38482.1"/>
    <property type="molecule type" value="Genomic_DNA"/>
</dbReference>
<keyword evidence="3" id="KW-1185">Reference proteome</keyword>
<evidence type="ECO:0000313" key="2">
    <source>
        <dbReference type="EMBL" id="BBY38482.1"/>
    </source>
</evidence>
<dbReference type="Pfam" id="PF26571">
    <property type="entry name" value="VldE"/>
    <property type="match status" value="1"/>
</dbReference>
<dbReference type="InterPro" id="IPR058593">
    <property type="entry name" value="ARB_07466-like_C"/>
</dbReference>
<evidence type="ECO:0000313" key="3">
    <source>
        <dbReference type="Proteomes" id="UP000465812"/>
    </source>
</evidence>
<protein>
    <recommendedName>
        <fullName evidence="1">ARB-07466-like C-terminal domain-containing protein</fullName>
    </recommendedName>
</protein>
<gene>
    <name evidence="2" type="ORF">MMAN_26160</name>
</gene>
<sequence length="243" mass="25618">MAPRVADDIKLLVVGAKVFAKGRGRLLAIAASLIVSAAMIHAQGTKTRCCVETPAASPTATSSAVAARPPASAPRTASPAEVEALTALAPPAASAGQQFQLALPRGVGSEDRLQVKTIWAARAIGVLFPQIKTIYGYRQDPLPWHPNGLAIDVMIPNYHSPEGIELGNQIAGYALANTKRWGINHVIWRQKIYPGVGGGNWMADLGSETADHYDHVHIATGGGGYPTGHETYYIASMTPTPPD</sequence>
<evidence type="ECO:0000259" key="1">
    <source>
        <dbReference type="Pfam" id="PF26571"/>
    </source>
</evidence>
<feature type="domain" description="ARB-07466-like C-terminal" evidence="1">
    <location>
        <begin position="110"/>
        <end position="213"/>
    </location>
</feature>
<dbReference type="Proteomes" id="UP000465812">
    <property type="component" value="Chromosome"/>
</dbReference>
<accession>A0ABM7JSE9</accession>
<name>A0ABM7JSE9_MYCNT</name>
<reference evidence="2 3" key="1">
    <citation type="journal article" date="2019" name="Emerg. Microbes Infect.">
        <title>Comprehensive subspecies identification of 175 nontuberculous mycobacteria species based on 7547 genomic profiles.</title>
        <authorList>
            <person name="Matsumoto Y."/>
            <person name="Kinjo T."/>
            <person name="Motooka D."/>
            <person name="Nabeya D."/>
            <person name="Jung N."/>
            <person name="Uechi K."/>
            <person name="Horii T."/>
            <person name="Iida T."/>
            <person name="Fujita J."/>
            <person name="Nakamura S."/>
        </authorList>
    </citation>
    <scope>NUCLEOTIDE SEQUENCE [LARGE SCALE GENOMIC DNA]</scope>
    <source>
        <strain evidence="2 3">JCM 18113</strain>
    </source>
</reference>
<dbReference type="RefSeq" id="WP_276053389.1">
    <property type="nucleotide sequence ID" value="NZ_AP022590.1"/>
</dbReference>
<organism evidence="2 3">
    <name type="scientific">Mycobacterium mantenii</name>
    <dbReference type="NCBI Taxonomy" id="560555"/>
    <lineage>
        <taxon>Bacteria</taxon>
        <taxon>Bacillati</taxon>
        <taxon>Actinomycetota</taxon>
        <taxon>Actinomycetes</taxon>
        <taxon>Mycobacteriales</taxon>
        <taxon>Mycobacteriaceae</taxon>
        <taxon>Mycobacterium</taxon>
        <taxon>Mycobacterium avium complex (MAC)</taxon>
    </lineage>
</organism>
<proteinExistence type="predicted"/>